<reference evidence="1" key="2">
    <citation type="submission" date="2015-06" db="UniProtKB">
        <authorList>
            <consortium name="EnsemblMetazoa"/>
        </authorList>
    </citation>
    <scope>IDENTIFICATION</scope>
</reference>
<sequence length="388" mass="45483">MSINDLPDDCLLAIFDYINYLGDLTDCFKVCNKWSYLIAERTKKVKYLMAIRSDSNDSVYFTGLKPIDGSCLKTLFSNLLIAQLSEELLKKVSRKDVVAFLENQKSLKGLILSDHITSYLNFFDIEMICSNCLGGHDTIKLKRFNVKQIHTMLDLLRNLHKYNFSNLERLSITNYGCAKWYIGPVLAKLKIFECTQPFNDLSGIHQSFHFIDSCPNLQSAYIVVNRDRYFVNESLEHQFLQDLVIYFKDIARIDWNQLKRVILKYPKLKHLALRAKLTRKNGNIEGSVDMENEWIEQLVHILPNLVLLDVRGCRGVTQTADDYVQHYCKRYGRSIKFYFNENRHEIKSDWPHLSTKIEKISRGFDFMKNCFLKRPHELPCFLIPIEYL</sequence>
<evidence type="ECO:0008006" key="3">
    <source>
        <dbReference type="Google" id="ProtNLM"/>
    </source>
</evidence>
<dbReference type="Proteomes" id="UP000015104">
    <property type="component" value="Unassembled WGS sequence"/>
</dbReference>
<reference evidence="2" key="1">
    <citation type="submission" date="2011-08" db="EMBL/GenBank/DDBJ databases">
        <authorList>
            <person name="Rombauts S."/>
        </authorList>
    </citation>
    <scope>NUCLEOTIDE SEQUENCE</scope>
    <source>
        <strain evidence="2">London</strain>
    </source>
</reference>
<dbReference type="KEGG" id="tut:107361614"/>
<dbReference type="SUPFAM" id="SSF52047">
    <property type="entry name" value="RNI-like"/>
    <property type="match status" value="1"/>
</dbReference>
<organism evidence="1 2">
    <name type="scientific">Tetranychus urticae</name>
    <name type="common">Two-spotted spider mite</name>
    <dbReference type="NCBI Taxonomy" id="32264"/>
    <lineage>
        <taxon>Eukaryota</taxon>
        <taxon>Metazoa</taxon>
        <taxon>Ecdysozoa</taxon>
        <taxon>Arthropoda</taxon>
        <taxon>Chelicerata</taxon>
        <taxon>Arachnida</taxon>
        <taxon>Acari</taxon>
        <taxon>Acariformes</taxon>
        <taxon>Trombidiformes</taxon>
        <taxon>Prostigmata</taxon>
        <taxon>Eleutherengona</taxon>
        <taxon>Raphignathae</taxon>
        <taxon>Tetranychoidea</taxon>
        <taxon>Tetranychidae</taxon>
        <taxon>Tetranychus</taxon>
    </lineage>
</organism>
<dbReference type="HOGENOM" id="CLU_029073_1_0_1"/>
<evidence type="ECO:0000313" key="2">
    <source>
        <dbReference type="Proteomes" id="UP000015104"/>
    </source>
</evidence>
<dbReference type="InterPro" id="IPR032675">
    <property type="entry name" value="LRR_dom_sf"/>
</dbReference>
<dbReference type="EMBL" id="CAEY01001875">
    <property type="status" value="NOT_ANNOTATED_CDS"/>
    <property type="molecule type" value="Genomic_DNA"/>
</dbReference>
<gene>
    <name evidence="1" type="primary">107361614</name>
</gene>
<accession>T1K8I5</accession>
<dbReference type="Gene3D" id="3.80.10.10">
    <property type="entry name" value="Ribonuclease Inhibitor"/>
    <property type="match status" value="1"/>
</dbReference>
<keyword evidence="2" id="KW-1185">Reference proteome</keyword>
<dbReference type="SUPFAM" id="SSF81383">
    <property type="entry name" value="F-box domain"/>
    <property type="match status" value="1"/>
</dbReference>
<dbReference type="EnsemblMetazoa" id="tetur07g01450.1">
    <property type="protein sequence ID" value="tetur07g01450.1"/>
    <property type="gene ID" value="tetur07g01450"/>
</dbReference>
<evidence type="ECO:0000313" key="1">
    <source>
        <dbReference type="EnsemblMetazoa" id="tetur07g01450.1"/>
    </source>
</evidence>
<proteinExistence type="predicted"/>
<dbReference type="AlphaFoldDB" id="T1K8I5"/>
<name>T1K8I5_TETUR</name>
<protein>
    <recommendedName>
        <fullName evidence="3">F-box domain-containing protein</fullName>
    </recommendedName>
</protein>
<dbReference type="InterPro" id="IPR036047">
    <property type="entry name" value="F-box-like_dom_sf"/>
</dbReference>